<dbReference type="InterPro" id="IPR045584">
    <property type="entry name" value="Pilin-like"/>
</dbReference>
<keyword evidence="3" id="KW-1185">Reference proteome</keyword>
<dbReference type="Pfam" id="PF07963">
    <property type="entry name" value="N_methyl"/>
    <property type="match status" value="1"/>
</dbReference>
<feature type="transmembrane region" description="Helical" evidence="1">
    <location>
        <begin position="12"/>
        <end position="37"/>
    </location>
</feature>
<dbReference type="STRING" id="1122189.SAMN02745165_00227"/>
<proteinExistence type="predicted"/>
<evidence type="ECO:0000313" key="3">
    <source>
        <dbReference type="Proteomes" id="UP000184171"/>
    </source>
</evidence>
<evidence type="ECO:0000256" key="1">
    <source>
        <dbReference type="SAM" id="Phobius"/>
    </source>
</evidence>
<dbReference type="AlphaFoldDB" id="A0A1M6BM08"/>
<dbReference type="NCBIfam" id="TIGR02532">
    <property type="entry name" value="IV_pilin_GFxxxE"/>
    <property type="match status" value="1"/>
</dbReference>
<dbReference type="InterPro" id="IPR012902">
    <property type="entry name" value="N_methyl_site"/>
</dbReference>
<dbReference type="OrthoDB" id="5397385at2"/>
<keyword evidence="1" id="KW-1133">Transmembrane helix</keyword>
<protein>
    <submittedName>
        <fullName evidence="2">Prepilin-type N-terminal cleavage/methylation domain-containing protein</fullName>
    </submittedName>
</protein>
<dbReference type="RefSeq" id="WP_072904907.1">
    <property type="nucleotide sequence ID" value="NZ_FQZT01000001.1"/>
</dbReference>
<name>A0A1M6BM08_MALRU</name>
<dbReference type="EMBL" id="FQZT01000001">
    <property type="protein sequence ID" value="SHI49578.1"/>
    <property type="molecule type" value="Genomic_DNA"/>
</dbReference>
<accession>A0A1M6BM08</accession>
<dbReference type="PROSITE" id="PS00409">
    <property type="entry name" value="PROKAR_NTER_METHYL"/>
    <property type="match status" value="1"/>
</dbReference>
<organism evidence="2 3">
    <name type="scientific">Malonomonas rubra DSM 5091</name>
    <dbReference type="NCBI Taxonomy" id="1122189"/>
    <lineage>
        <taxon>Bacteria</taxon>
        <taxon>Pseudomonadati</taxon>
        <taxon>Thermodesulfobacteriota</taxon>
        <taxon>Desulfuromonadia</taxon>
        <taxon>Desulfuromonadales</taxon>
        <taxon>Geopsychrobacteraceae</taxon>
        <taxon>Malonomonas</taxon>
    </lineage>
</organism>
<gene>
    <name evidence="2" type="ORF">SAMN02745165_00227</name>
</gene>
<dbReference type="Proteomes" id="UP000184171">
    <property type="component" value="Unassembled WGS sequence"/>
</dbReference>
<keyword evidence="1" id="KW-0472">Membrane</keyword>
<reference evidence="2 3" key="1">
    <citation type="submission" date="2016-11" db="EMBL/GenBank/DDBJ databases">
        <authorList>
            <person name="Jaros S."/>
            <person name="Januszkiewicz K."/>
            <person name="Wedrychowicz H."/>
        </authorList>
    </citation>
    <scope>NUCLEOTIDE SEQUENCE [LARGE SCALE GENOMIC DNA]</scope>
    <source>
        <strain evidence="2 3">DSM 5091</strain>
    </source>
</reference>
<keyword evidence="1" id="KW-0812">Transmembrane</keyword>
<evidence type="ECO:0000313" key="2">
    <source>
        <dbReference type="EMBL" id="SHI49578.1"/>
    </source>
</evidence>
<sequence length="313" mass="33537">MCRPLCLQKPKGFTLIEVLVVMVIMGLVVIAAMGLFIDNKKTSATTEEVVDVQQNLRIALETLVSDIRMAGFLIPADENPITGAPNIFGIDANRDGDLDDTDDVGNFFTLQTSSSLRAYARVVDEAFSTPTVTLEVEDVMEDAFASGQWIKVIRPSTLEDLSPGENWAVTAVDSGANTISATDTGAGGSYVSGAIQAGDMVVRKQNGEAYPAVVNYWLRPTQNAGTNNFELVRQDDVGASVVANFISAIDLTYLMEDGTESNAPAVANLDQIKAIRIVASAQTDNTKTGLDAYSGTKTRTLRTVVKIRNVMGD</sequence>
<dbReference type="SUPFAM" id="SSF54523">
    <property type="entry name" value="Pili subunits"/>
    <property type="match status" value="1"/>
</dbReference>